<dbReference type="SUPFAM" id="SSF53335">
    <property type="entry name" value="S-adenosyl-L-methionine-dependent methyltransferases"/>
    <property type="match status" value="1"/>
</dbReference>
<dbReference type="AlphaFoldDB" id="A0A0A2C3T7"/>
<dbReference type="HAMAP" id="MF_00074">
    <property type="entry name" value="16SrRNA_methyltr_G"/>
    <property type="match status" value="1"/>
</dbReference>
<organism evidence="7 8">
    <name type="scientific">Prochlorococcus marinus str. PAC1</name>
    <dbReference type="NCBI Taxonomy" id="59924"/>
    <lineage>
        <taxon>Bacteria</taxon>
        <taxon>Bacillati</taxon>
        <taxon>Cyanobacteriota</taxon>
        <taxon>Cyanophyceae</taxon>
        <taxon>Synechococcales</taxon>
        <taxon>Prochlorococcaceae</taxon>
        <taxon>Prochlorococcus</taxon>
    </lineage>
</organism>
<dbReference type="NCBIfam" id="TIGR00138">
    <property type="entry name" value="rsmG_gidB"/>
    <property type="match status" value="1"/>
</dbReference>
<dbReference type="Proteomes" id="UP000030392">
    <property type="component" value="Unassembled WGS sequence"/>
</dbReference>
<evidence type="ECO:0000256" key="4">
    <source>
        <dbReference type="ARBA" id="ARBA00022679"/>
    </source>
</evidence>
<comment type="subcellular location">
    <subcellularLocation>
        <location evidence="6">Cytoplasm</location>
    </subcellularLocation>
</comment>
<evidence type="ECO:0000256" key="3">
    <source>
        <dbReference type="ARBA" id="ARBA00022603"/>
    </source>
</evidence>
<dbReference type="CDD" id="cd02440">
    <property type="entry name" value="AdoMet_MTases"/>
    <property type="match status" value="1"/>
</dbReference>
<dbReference type="EC" id="2.1.1.-" evidence="6"/>
<evidence type="ECO:0000256" key="1">
    <source>
        <dbReference type="ARBA" id="ARBA00022490"/>
    </source>
</evidence>
<evidence type="ECO:0000256" key="6">
    <source>
        <dbReference type="HAMAP-Rule" id="MF_00074"/>
    </source>
</evidence>
<dbReference type="Gene3D" id="3.40.50.150">
    <property type="entry name" value="Vaccinia Virus protein VP39"/>
    <property type="match status" value="1"/>
</dbReference>
<name>A0A0A2C3T7_PROMR</name>
<proteinExistence type="inferred from homology"/>
<comment type="similarity">
    <text evidence="6">Belongs to the methyltransferase superfamily. RNA methyltransferase RsmG family.</text>
</comment>
<reference evidence="8" key="1">
    <citation type="journal article" date="2014" name="Sci. Data">
        <title>Genomes of diverse isolates of the marine cyanobacterium Prochlorococcus.</title>
        <authorList>
            <person name="Biller S."/>
            <person name="Berube P."/>
            <person name="Thompson J."/>
            <person name="Kelly L."/>
            <person name="Roggensack S."/>
            <person name="Awad L."/>
            <person name="Roache-Johnson K."/>
            <person name="Ding H."/>
            <person name="Giovannoni S.J."/>
            <person name="Moore L.R."/>
            <person name="Chisholm S.W."/>
        </authorList>
    </citation>
    <scope>NUCLEOTIDE SEQUENCE [LARGE SCALE GENOMIC DNA]</scope>
    <source>
        <strain evidence="8">PAC1</strain>
    </source>
</reference>
<dbReference type="RefSeq" id="WP_036905585.1">
    <property type="nucleotide sequence ID" value="NZ_CP138967.1"/>
</dbReference>
<evidence type="ECO:0000256" key="2">
    <source>
        <dbReference type="ARBA" id="ARBA00022552"/>
    </source>
</evidence>
<keyword evidence="1 6" id="KW-0963">Cytoplasm</keyword>
<keyword evidence="3 6" id="KW-0489">Methyltransferase</keyword>
<dbReference type="PIRSF" id="PIRSF003078">
    <property type="entry name" value="GidB"/>
    <property type="match status" value="1"/>
</dbReference>
<sequence>MSTDKKNRTSNHLMIWNELKWVPSEKQLAQFIHLQELLKEWNKKTNLTRLVDGDDFWTAQVCDSLLPLHEELQYPEVSNKYIDIGSGCGFPGIAIAIAMPNSDITLLDSSSKKTTFLKEVSKEIGLDSRIKVVTERAEKAGRDPIFRSNFDYAIARAVASANVVAEYLVPFLNSTGQALIFKGGWSETEQQILKKALAELNAEIQQTHEFILPNNRGIRNIIRISSINKCPHQYPRSIGKPKKQPLGY</sequence>
<protein>
    <recommendedName>
        <fullName evidence="6">Ribosomal RNA small subunit methyltransferase G</fullName>
        <ecNumber evidence="6">2.1.1.-</ecNumber>
    </recommendedName>
    <alternativeName>
        <fullName evidence="6">16S rRNA 7-methylguanosine methyltransferase</fullName>
        <shortName evidence="6">16S rRNA m7G methyltransferase</shortName>
    </alternativeName>
</protein>
<dbReference type="GO" id="GO:0005829">
    <property type="term" value="C:cytosol"/>
    <property type="evidence" value="ECO:0007669"/>
    <property type="project" value="TreeGrafter"/>
</dbReference>
<gene>
    <name evidence="6" type="primary">rsmG</name>
    <name evidence="7" type="ORF">EV03_0927</name>
</gene>
<dbReference type="InterPro" id="IPR029063">
    <property type="entry name" value="SAM-dependent_MTases_sf"/>
</dbReference>
<dbReference type="EMBL" id="JNAX01000010">
    <property type="protein sequence ID" value="KGG20988.1"/>
    <property type="molecule type" value="Genomic_DNA"/>
</dbReference>
<dbReference type="PANTHER" id="PTHR31760">
    <property type="entry name" value="S-ADENOSYL-L-METHIONINE-DEPENDENT METHYLTRANSFERASES SUPERFAMILY PROTEIN"/>
    <property type="match status" value="1"/>
</dbReference>
<dbReference type="GO" id="GO:0070043">
    <property type="term" value="F:rRNA (guanine-N7-)-methyltransferase activity"/>
    <property type="evidence" value="ECO:0007669"/>
    <property type="project" value="UniProtKB-UniRule"/>
</dbReference>
<evidence type="ECO:0000313" key="8">
    <source>
        <dbReference type="Proteomes" id="UP000030392"/>
    </source>
</evidence>
<feature type="binding site" evidence="6">
    <location>
        <begin position="137"/>
        <end position="138"/>
    </location>
    <ligand>
        <name>S-adenosyl-L-methionine</name>
        <dbReference type="ChEBI" id="CHEBI:59789"/>
    </ligand>
</feature>
<feature type="binding site" evidence="6">
    <location>
        <begin position="108"/>
        <end position="110"/>
    </location>
    <ligand>
        <name>S-adenosyl-L-methionine</name>
        <dbReference type="ChEBI" id="CHEBI:59789"/>
    </ligand>
</feature>
<feature type="binding site" evidence="6">
    <location>
        <position position="85"/>
    </location>
    <ligand>
        <name>S-adenosyl-L-methionine</name>
        <dbReference type="ChEBI" id="CHEBI:59789"/>
    </ligand>
</feature>
<evidence type="ECO:0000256" key="5">
    <source>
        <dbReference type="ARBA" id="ARBA00022691"/>
    </source>
</evidence>
<comment type="caution">
    <text evidence="7">The sequence shown here is derived from an EMBL/GenBank/DDBJ whole genome shotgun (WGS) entry which is preliminary data.</text>
</comment>
<keyword evidence="5 6" id="KW-0949">S-adenosyl-L-methionine</keyword>
<feature type="binding site" evidence="6">
    <location>
        <position position="156"/>
    </location>
    <ligand>
        <name>S-adenosyl-L-methionine</name>
        <dbReference type="ChEBI" id="CHEBI:59789"/>
    </ligand>
</feature>
<dbReference type="PANTHER" id="PTHR31760:SF0">
    <property type="entry name" value="S-ADENOSYL-L-METHIONINE-DEPENDENT METHYLTRANSFERASES SUPERFAMILY PROTEIN"/>
    <property type="match status" value="1"/>
</dbReference>
<dbReference type="InterPro" id="IPR003682">
    <property type="entry name" value="rRNA_ssu_MeTfrase_G"/>
</dbReference>
<comment type="function">
    <text evidence="6">Specifically methylates the N7 position of a guanine in 16S rRNA.</text>
</comment>
<keyword evidence="4 6" id="KW-0808">Transferase</keyword>
<accession>A0A0A2C3T7</accession>
<feature type="binding site" evidence="6">
    <location>
        <position position="90"/>
    </location>
    <ligand>
        <name>S-adenosyl-L-methionine</name>
        <dbReference type="ChEBI" id="CHEBI:59789"/>
    </ligand>
</feature>
<keyword evidence="2 6" id="KW-0698">rRNA processing</keyword>
<dbReference type="Pfam" id="PF02527">
    <property type="entry name" value="GidB"/>
    <property type="match status" value="1"/>
</dbReference>
<evidence type="ECO:0000313" key="7">
    <source>
        <dbReference type="EMBL" id="KGG20988.1"/>
    </source>
</evidence>